<dbReference type="InterPro" id="IPR003439">
    <property type="entry name" value="ABC_transporter-like_ATP-bd"/>
</dbReference>
<evidence type="ECO:0000256" key="3">
    <source>
        <dbReference type="ARBA" id="ARBA00022840"/>
    </source>
</evidence>
<dbReference type="PROSITE" id="PS00211">
    <property type="entry name" value="ABC_TRANSPORTER_1"/>
    <property type="match status" value="1"/>
</dbReference>
<proteinExistence type="inferred from homology"/>
<dbReference type="InterPro" id="IPR003593">
    <property type="entry name" value="AAA+_ATPase"/>
</dbReference>
<dbReference type="SUPFAM" id="SSF52540">
    <property type="entry name" value="P-loop containing nucleoside triphosphate hydrolases"/>
    <property type="match status" value="1"/>
</dbReference>
<accession>A0A895YS23</accession>
<sequence length="235" mass="25245">MGDPVLELRQVSKLYRTGGHPFVAVRQVDLAVAAGEIVGIGGPSGAGKSTLLRMLAAIEPPDRGEVWLAGEAAWRRVGGGLRRRVPRPGYVMAVFQDPPGSLDPYWPVWRSVTEPLIALGPRLSRHDRRNLARDWLARVGLAQVDPRAMPAQLSVGQCQRVALARALIAQPAAIVADEPTSALDVTSGAGIIRLLREAAMGGTAIVVVSHDQRMLDVLADRVTRLVDGRLTDPRS</sequence>
<dbReference type="PANTHER" id="PTHR24220">
    <property type="entry name" value="IMPORT ATP-BINDING PROTEIN"/>
    <property type="match status" value="1"/>
</dbReference>
<dbReference type="SMART" id="SM00382">
    <property type="entry name" value="AAA"/>
    <property type="match status" value="1"/>
</dbReference>
<dbReference type="RefSeq" id="WP_239679054.1">
    <property type="nucleotide sequence ID" value="NZ_CP070499.1"/>
</dbReference>
<dbReference type="InterPro" id="IPR027417">
    <property type="entry name" value="P-loop_NTPase"/>
</dbReference>
<dbReference type="GO" id="GO:0016887">
    <property type="term" value="F:ATP hydrolysis activity"/>
    <property type="evidence" value="ECO:0007669"/>
    <property type="project" value="InterPro"/>
</dbReference>
<comment type="similarity">
    <text evidence="1">Belongs to the ABC transporter superfamily.</text>
</comment>
<name>A0A895YS23_9ACTN</name>
<dbReference type="Pfam" id="PF00005">
    <property type="entry name" value="ABC_tran"/>
    <property type="match status" value="1"/>
</dbReference>
<feature type="domain" description="ABC transporter" evidence="4">
    <location>
        <begin position="6"/>
        <end position="235"/>
    </location>
</feature>
<evidence type="ECO:0000313" key="5">
    <source>
        <dbReference type="EMBL" id="QSB16818.1"/>
    </source>
</evidence>
<reference evidence="5" key="1">
    <citation type="submission" date="2021-02" db="EMBL/GenBank/DDBJ databases">
        <title>Natrosporangium hydrolyticum gen. nov., sp. nov, a haloalkaliphilic actinobacterium from a soda solonchak soil.</title>
        <authorList>
            <person name="Sorokin D.Y."/>
            <person name="Khijniak T.V."/>
            <person name="Zakharycheva A.P."/>
            <person name="Boueva O.V."/>
            <person name="Ariskina E.V."/>
            <person name="Hahnke R.L."/>
            <person name="Bunk B."/>
            <person name="Sproer C."/>
            <person name="Schumann P."/>
            <person name="Evtushenko L.I."/>
            <person name="Kublanov I.V."/>
        </authorList>
    </citation>
    <scope>NUCLEOTIDE SEQUENCE</scope>
    <source>
        <strain evidence="5">DSM 106523</strain>
    </source>
</reference>
<dbReference type="GO" id="GO:0005886">
    <property type="term" value="C:plasma membrane"/>
    <property type="evidence" value="ECO:0007669"/>
    <property type="project" value="TreeGrafter"/>
</dbReference>
<keyword evidence="2" id="KW-0547">Nucleotide-binding</keyword>
<dbReference type="Gene3D" id="3.40.50.300">
    <property type="entry name" value="P-loop containing nucleotide triphosphate hydrolases"/>
    <property type="match status" value="1"/>
</dbReference>
<dbReference type="KEGG" id="nhy:JQS43_11335"/>
<protein>
    <submittedName>
        <fullName evidence="5">ATP-binding cassette domain-containing protein</fullName>
    </submittedName>
</protein>
<organism evidence="5 6">
    <name type="scientific">Natronosporangium hydrolyticum</name>
    <dbReference type="NCBI Taxonomy" id="2811111"/>
    <lineage>
        <taxon>Bacteria</taxon>
        <taxon>Bacillati</taxon>
        <taxon>Actinomycetota</taxon>
        <taxon>Actinomycetes</taxon>
        <taxon>Micromonosporales</taxon>
        <taxon>Micromonosporaceae</taxon>
        <taxon>Natronosporangium</taxon>
    </lineage>
</organism>
<dbReference type="PROSITE" id="PS50893">
    <property type="entry name" value="ABC_TRANSPORTER_2"/>
    <property type="match status" value="1"/>
</dbReference>
<evidence type="ECO:0000313" key="6">
    <source>
        <dbReference type="Proteomes" id="UP000662857"/>
    </source>
</evidence>
<evidence type="ECO:0000259" key="4">
    <source>
        <dbReference type="PROSITE" id="PS50893"/>
    </source>
</evidence>
<gene>
    <name evidence="5" type="ORF">JQS43_11335</name>
</gene>
<dbReference type="AlphaFoldDB" id="A0A895YS23"/>
<keyword evidence="3 5" id="KW-0067">ATP-binding</keyword>
<evidence type="ECO:0000256" key="1">
    <source>
        <dbReference type="ARBA" id="ARBA00005417"/>
    </source>
</evidence>
<dbReference type="GO" id="GO:0005524">
    <property type="term" value="F:ATP binding"/>
    <property type="evidence" value="ECO:0007669"/>
    <property type="project" value="UniProtKB-KW"/>
</dbReference>
<dbReference type="InterPro" id="IPR017871">
    <property type="entry name" value="ABC_transporter-like_CS"/>
</dbReference>
<dbReference type="EMBL" id="CP070499">
    <property type="protein sequence ID" value="QSB16818.1"/>
    <property type="molecule type" value="Genomic_DNA"/>
</dbReference>
<dbReference type="GO" id="GO:0022857">
    <property type="term" value="F:transmembrane transporter activity"/>
    <property type="evidence" value="ECO:0007669"/>
    <property type="project" value="TreeGrafter"/>
</dbReference>
<evidence type="ECO:0000256" key="2">
    <source>
        <dbReference type="ARBA" id="ARBA00022741"/>
    </source>
</evidence>
<dbReference type="InterPro" id="IPR015854">
    <property type="entry name" value="ABC_transpr_LolD-like"/>
</dbReference>
<dbReference type="Proteomes" id="UP000662857">
    <property type="component" value="Chromosome"/>
</dbReference>
<keyword evidence="6" id="KW-1185">Reference proteome</keyword>
<dbReference type="PANTHER" id="PTHR24220:SF689">
    <property type="entry name" value="LIPOPROTEIN-RELEASING SYSTEM ATP-BINDING PROTEIN LOLD"/>
    <property type="match status" value="1"/>
</dbReference>